<reference evidence="5 8" key="2">
    <citation type="submission" date="2024-07" db="EMBL/GenBank/DDBJ databases">
        <authorList>
            <person name="Akdeniz Z."/>
        </authorList>
    </citation>
    <scope>NUCLEOTIDE SEQUENCE [LARGE SCALE GENOMIC DNA]</scope>
</reference>
<feature type="compositionally biased region" description="Polar residues" evidence="1">
    <location>
        <begin position="1"/>
        <end position="12"/>
    </location>
</feature>
<accession>A0AA86RE39</accession>
<gene>
    <name evidence="5" type="ORF">HINF_LOCUS17233</name>
    <name evidence="2" type="ORF">HINF_LOCUS2247</name>
    <name evidence="6" type="ORF">HINF_LOCUS44889</name>
    <name evidence="3" type="ORF">HINF_LOCUS58344</name>
    <name evidence="7" type="ORF">HINF_LOCUS60995</name>
    <name evidence="4" type="ORF">HINF_LOCUS63898</name>
</gene>
<evidence type="ECO:0000313" key="5">
    <source>
        <dbReference type="EMBL" id="CAL6001115.1"/>
    </source>
</evidence>
<dbReference type="Proteomes" id="UP001642409">
    <property type="component" value="Unassembled WGS sequence"/>
</dbReference>
<reference evidence="3" key="1">
    <citation type="submission" date="2023-06" db="EMBL/GenBank/DDBJ databases">
        <authorList>
            <person name="Kurt Z."/>
        </authorList>
    </citation>
    <scope>NUCLEOTIDE SEQUENCE</scope>
</reference>
<keyword evidence="8" id="KW-1185">Reference proteome</keyword>
<dbReference type="AlphaFoldDB" id="A0AA86RE39"/>
<evidence type="ECO:0000313" key="6">
    <source>
        <dbReference type="EMBL" id="CAL6052517.1"/>
    </source>
</evidence>
<comment type="caution">
    <text evidence="3">The sequence shown here is derived from an EMBL/GenBank/DDBJ whole genome shotgun (WGS) entry which is preliminary data.</text>
</comment>
<feature type="compositionally biased region" description="Low complexity" evidence="1">
    <location>
        <begin position="28"/>
        <end position="39"/>
    </location>
</feature>
<dbReference type="EMBL" id="CATOUU010000052">
    <property type="protein sequence ID" value="CAI9914602.1"/>
    <property type="molecule type" value="Genomic_DNA"/>
</dbReference>
<evidence type="ECO:0000313" key="7">
    <source>
        <dbReference type="EMBL" id="CAL6082203.1"/>
    </source>
</evidence>
<dbReference type="EMBL" id="CAXDID020000192">
    <property type="protein sequence ID" value="CAL6052517.1"/>
    <property type="molecule type" value="Genomic_DNA"/>
</dbReference>
<dbReference type="EMBL" id="CATOUU010001079">
    <property type="protein sequence ID" value="CAI9970699.1"/>
    <property type="molecule type" value="Genomic_DNA"/>
</dbReference>
<feature type="compositionally biased region" description="Basic residues" evidence="1">
    <location>
        <begin position="14"/>
        <end position="25"/>
    </location>
</feature>
<evidence type="ECO:0000313" key="8">
    <source>
        <dbReference type="Proteomes" id="UP001642409"/>
    </source>
</evidence>
<dbReference type="EMBL" id="CAXDID020000361">
    <property type="protein sequence ID" value="CAL6082203.1"/>
    <property type="molecule type" value="Genomic_DNA"/>
</dbReference>
<evidence type="ECO:0000313" key="3">
    <source>
        <dbReference type="EMBL" id="CAI9970699.1"/>
    </source>
</evidence>
<evidence type="ECO:0000313" key="2">
    <source>
        <dbReference type="EMBL" id="CAI9914602.1"/>
    </source>
</evidence>
<feature type="region of interest" description="Disordered" evidence="1">
    <location>
        <begin position="1"/>
        <end position="42"/>
    </location>
</feature>
<name>A0AA86RE39_9EUKA</name>
<dbReference type="EMBL" id="CAXDID020000043">
    <property type="protein sequence ID" value="CAL6001115.1"/>
    <property type="molecule type" value="Genomic_DNA"/>
</dbReference>
<evidence type="ECO:0000256" key="1">
    <source>
        <dbReference type="SAM" id="MobiDB-lite"/>
    </source>
</evidence>
<dbReference type="EMBL" id="CATOUU010001173">
    <property type="protein sequence ID" value="CAI9976253.1"/>
    <property type="molecule type" value="Genomic_DNA"/>
</dbReference>
<organism evidence="3">
    <name type="scientific">Hexamita inflata</name>
    <dbReference type="NCBI Taxonomy" id="28002"/>
    <lineage>
        <taxon>Eukaryota</taxon>
        <taxon>Metamonada</taxon>
        <taxon>Diplomonadida</taxon>
        <taxon>Hexamitidae</taxon>
        <taxon>Hexamitinae</taxon>
        <taxon>Hexamita</taxon>
    </lineage>
</organism>
<protein>
    <submittedName>
        <fullName evidence="5">Hypothetical_protein</fullName>
    </submittedName>
</protein>
<evidence type="ECO:0000313" key="4">
    <source>
        <dbReference type="EMBL" id="CAI9976253.1"/>
    </source>
</evidence>
<sequence length="167" mass="18830">MGCGIQQQTGPHKSNFKKPITKNKQRPTSASSAGSTYSTKQRRLQDVDIRKMKQVKITNRAEEFDLLRPIPQINPLLNCESIYEIKGGSMGSNNSYNIKKGSDSWMNRNIDCMCVDNMSDNEDNKISLDLRKASHVYDVGDKRGELEKLNLGISFIQSQKTSIDSIK</sequence>
<proteinExistence type="predicted"/>